<organism evidence="2 3">
    <name type="scientific">Prosthecobacter vanneervenii</name>
    <dbReference type="NCBI Taxonomy" id="48466"/>
    <lineage>
        <taxon>Bacteria</taxon>
        <taxon>Pseudomonadati</taxon>
        <taxon>Verrucomicrobiota</taxon>
        <taxon>Verrucomicrobiia</taxon>
        <taxon>Verrucomicrobiales</taxon>
        <taxon>Verrucomicrobiaceae</taxon>
        <taxon>Prosthecobacter</taxon>
    </lineage>
</organism>
<proteinExistence type="predicted"/>
<feature type="signal peptide" evidence="1">
    <location>
        <begin position="1"/>
        <end position="15"/>
    </location>
</feature>
<protein>
    <recommendedName>
        <fullName evidence="4">Sulfite:cytochrome c oxidoreductase subunit B</fullName>
    </recommendedName>
</protein>
<keyword evidence="1" id="KW-0732">Signal</keyword>
<dbReference type="Proteomes" id="UP000590740">
    <property type="component" value="Unassembled WGS sequence"/>
</dbReference>
<keyword evidence="3" id="KW-1185">Reference proteome</keyword>
<evidence type="ECO:0000313" key="2">
    <source>
        <dbReference type="EMBL" id="MBB5032439.1"/>
    </source>
</evidence>
<name>A0A7W7YAC4_9BACT</name>
<feature type="chain" id="PRO_5031195333" description="Sulfite:cytochrome c oxidoreductase subunit B" evidence="1">
    <location>
        <begin position="16"/>
        <end position="110"/>
    </location>
</feature>
<evidence type="ECO:0000256" key="1">
    <source>
        <dbReference type="SAM" id="SignalP"/>
    </source>
</evidence>
<dbReference type="SUPFAM" id="SSF46626">
    <property type="entry name" value="Cytochrome c"/>
    <property type="match status" value="1"/>
</dbReference>
<dbReference type="EMBL" id="JACHIG010000003">
    <property type="protein sequence ID" value="MBB5032439.1"/>
    <property type="molecule type" value="Genomic_DNA"/>
</dbReference>
<accession>A0A7W7YAC4</accession>
<evidence type="ECO:0008006" key="4">
    <source>
        <dbReference type="Google" id="ProtNLM"/>
    </source>
</evidence>
<reference evidence="2 3" key="1">
    <citation type="submission" date="2020-08" db="EMBL/GenBank/DDBJ databases">
        <title>Genomic Encyclopedia of Type Strains, Phase IV (KMG-IV): sequencing the most valuable type-strain genomes for metagenomic binning, comparative biology and taxonomic classification.</title>
        <authorList>
            <person name="Goeker M."/>
        </authorList>
    </citation>
    <scope>NUCLEOTIDE SEQUENCE [LARGE SCALE GENOMIC DNA]</scope>
    <source>
        <strain evidence="2 3">DSM 12252</strain>
    </source>
</reference>
<dbReference type="GO" id="GO:0009055">
    <property type="term" value="F:electron transfer activity"/>
    <property type="evidence" value="ECO:0007669"/>
    <property type="project" value="InterPro"/>
</dbReference>
<dbReference type="Gene3D" id="1.10.760.10">
    <property type="entry name" value="Cytochrome c-like domain"/>
    <property type="match status" value="1"/>
</dbReference>
<dbReference type="PROSITE" id="PS51257">
    <property type="entry name" value="PROKAR_LIPOPROTEIN"/>
    <property type="match status" value="1"/>
</dbReference>
<sequence length="110" mass="11920">MNKTFLCLLFTVASAACVFSADKAAVAGEPDFSSFVWPVETGTYKPGTGAELAQSLCITCHSTEYVTTQPPLPRKFWEATVKKMKEKYAAPLPEDNAALIDYLTSAYGAK</sequence>
<comment type="caution">
    <text evidence="2">The sequence shown here is derived from an EMBL/GenBank/DDBJ whole genome shotgun (WGS) entry which is preliminary data.</text>
</comment>
<dbReference type="AlphaFoldDB" id="A0A7W7YAC4"/>
<gene>
    <name evidence="2" type="ORF">HNQ65_002016</name>
</gene>
<evidence type="ECO:0000313" key="3">
    <source>
        <dbReference type="Proteomes" id="UP000590740"/>
    </source>
</evidence>
<dbReference type="GO" id="GO:0020037">
    <property type="term" value="F:heme binding"/>
    <property type="evidence" value="ECO:0007669"/>
    <property type="project" value="InterPro"/>
</dbReference>
<dbReference type="InterPro" id="IPR036909">
    <property type="entry name" value="Cyt_c-like_dom_sf"/>
</dbReference>
<dbReference type="RefSeq" id="WP_184339366.1">
    <property type="nucleotide sequence ID" value="NZ_JACHIG010000003.1"/>
</dbReference>